<reference evidence="1 2" key="1">
    <citation type="submission" date="2020-06" db="EMBL/GenBank/DDBJ databases">
        <authorList>
            <person name="Kang J."/>
        </authorList>
    </citation>
    <scope>NUCLEOTIDE SEQUENCE [LARGE SCALE GENOMIC DNA]</scope>
    <source>
        <strain evidence="1 2">DCY120</strain>
    </source>
</reference>
<evidence type="ECO:0008006" key="3">
    <source>
        <dbReference type="Google" id="ProtNLM"/>
    </source>
</evidence>
<comment type="caution">
    <text evidence="1">The sequence shown here is derived from an EMBL/GenBank/DDBJ whole genome shotgun (WGS) entry which is preliminary data.</text>
</comment>
<dbReference type="EMBL" id="JABZEC010000005">
    <property type="protein sequence ID" value="NVY96782.1"/>
    <property type="molecule type" value="Genomic_DNA"/>
</dbReference>
<protein>
    <recommendedName>
        <fullName evidence="3">YcaO domain-containing protein</fullName>
    </recommendedName>
</protein>
<keyword evidence="2" id="KW-1185">Reference proteome</keyword>
<accession>A0A850R7V9</accession>
<evidence type="ECO:0000313" key="1">
    <source>
        <dbReference type="EMBL" id="NVY96782.1"/>
    </source>
</evidence>
<dbReference type="RefSeq" id="WP_176942941.1">
    <property type="nucleotide sequence ID" value="NZ_JABZEC010000005.1"/>
</dbReference>
<dbReference type="Proteomes" id="UP000563523">
    <property type="component" value="Unassembled WGS sequence"/>
</dbReference>
<gene>
    <name evidence="1" type="ORF">HU830_06390</name>
</gene>
<dbReference type="AlphaFoldDB" id="A0A850R7V9"/>
<evidence type="ECO:0000313" key="2">
    <source>
        <dbReference type="Proteomes" id="UP000563523"/>
    </source>
</evidence>
<sequence>MFDSMVWSDLMFSGYRDNKFNINQTMFNPDVYFQYYYYGKNKVGDICGPSGSNACSYSKKIAFLKAFSESLERKGMILNTANEGKIKVYDLITKKWKSEFKSKFGFDLRVKTYSDTTGSASSLSTEFLLKKAILELIEKNALFLFWYGKNVSSIEINAISTHTLNLLKSKKLHADVYCVDFGKVHTVITLLSTLDNHYYSAGVSGNCILNTAIEDSVEEAIVLGWADHTRHLLNKNIFPENYWRENDDGLRFIKSKNSRNYSIQKDKDYNVKEIIASIPEWVSTLEIGLLPETCSIARLTTILAYSADLYNGLPNKDVLNVEKKINKMTLQLTDGSLRDYPNLIVR</sequence>
<proteinExistence type="predicted"/>
<organism evidence="1 2">
    <name type="scientific">Bombilactobacillus apium</name>
    <dbReference type="NCBI Taxonomy" id="2675299"/>
    <lineage>
        <taxon>Bacteria</taxon>
        <taxon>Bacillati</taxon>
        <taxon>Bacillota</taxon>
        <taxon>Bacilli</taxon>
        <taxon>Lactobacillales</taxon>
        <taxon>Lactobacillaceae</taxon>
        <taxon>Bombilactobacillus</taxon>
    </lineage>
</organism>
<name>A0A850R7V9_9LACO</name>